<dbReference type="AlphaFoldDB" id="A0A3N4Q0N7"/>
<dbReference type="RefSeq" id="WP_123845681.1">
    <property type="nucleotide sequence ID" value="NZ_RPDH01000001.1"/>
</dbReference>
<dbReference type="NCBIfam" id="TIGR04056">
    <property type="entry name" value="OMP_RagA_SusC"/>
    <property type="match status" value="1"/>
</dbReference>
<name>A0A3N4Q0N7_9BACT</name>
<dbReference type="SUPFAM" id="SSF56935">
    <property type="entry name" value="Porins"/>
    <property type="match status" value="1"/>
</dbReference>
<evidence type="ECO:0000256" key="8">
    <source>
        <dbReference type="SAM" id="SignalP"/>
    </source>
</evidence>
<evidence type="ECO:0000256" key="2">
    <source>
        <dbReference type="ARBA" id="ARBA00022448"/>
    </source>
</evidence>
<evidence type="ECO:0000256" key="4">
    <source>
        <dbReference type="ARBA" id="ARBA00022692"/>
    </source>
</evidence>
<dbReference type="Gene3D" id="3.55.50.30">
    <property type="match status" value="1"/>
</dbReference>
<dbReference type="InterPro" id="IPR039426">
    <property type="entry name" value="TonB-dep_rcpt-like"/>
</dbReference>
<dbReference type="Pfam" id="PF07715">
    <property type="entry name" value="Plug"/>
    <property type="match status" value="1"/>
</dbReference>
<comment type="similarity">
    <text evidence="7">Belongs to the TonB-dependent receptor family.</text>
</comment>
<dbReference type="InterPro" id="IPR023997">
    <property type="entry name" value="TonB-dep_OMP_SusC/RagA_CS"/>
</dbReference>
<keyword evidence="11" id="KW-1185">Reference proteome</keyword>
<protein>
    <submittedName>
        <fullName evidence="10">SusC/RagA family TonB-linked outer membrane protein</fullName>
    </submittedName>
</protein>
<reference evidence="10 11" key="1">
    <citation type="submission" date="2018-11" db="EMBL/GenBank/DDBJ databases">
        <title>Chitinophaga lutea sp.nov., isolate from arsenic contaminated soil.</title>
        <authorList>
            <person name="Zong Y."/>
        </authorList>
    </citation>
    <scope>NUCLEOTIDE SEQUENCE [LARGE SCALE GENOMIC DNA]</scope>
    <source>
        <strain evidence="10 11">ZY74</strain>
    </source>
</reference>
<dbReference type="GO" id="GO:0009279">
    <property type="term" value="C:cell outer membrane"/>
    <property type="evidence" value="ECO:0007669"/>
    <property type="project" value="UniProtKB-SubCell"/>
</dbReference>
<dbReference type="OrthoDB" id="9768177at2"/>
<evidence type="ECO:0000256" key="7">
    <source>
        <dbReference type="PROSITE-ProRule" id="PRU01360"/>
    </source>
</evidence>
<evidence type="ECO:0000256" key="6">
    <source>
        <dbReference type="ARBA" id="ARBA00023237"/>
    </source>
</evidence>
<comment type="subcellular location">
    <subcellularLocation>
        <location evidence="1 7">Cell outer membrane</location>
        <topology evidence="1 7">Multi-pass membrane protein</topology>
    </subcellularLocation>
</comment>
<dbReference type="Gene3D" id="2.40.170.20">
    <property type="entry name" value="TonB-dependent receptor, beta-barrel domain"/>
    <property type="match status" value="1"/>
</dbReference>
<dbReference type="InterPro" id="IPR012910">
    <property type="entry name" value="Plug_dom"/>
</dbReference>
<dbReference type="Proteomes" id="UP000278351">
    <property type="component" value="Unassembled WGS sequence"/>
</dbReference>
<comment type="caution">
    <text evidence="10">The sequence shown here is derived from an EMBL/GenBank/DDBJ whole genome shotgun (WGS) entry which is preliminary data.</text>
</comment>
<dbReference type="Gene3D" id="2.170.130.10">
    <property type="entry name" value="TonB-dependent receptor, plug domain"/>
    <property type="match status" value="1"/>
</dbReference>
<feature type="chain" id="PRO_5017931550" evidence="8">
    <location>
        <begin position="30"/>
        <end position="1101"/>
    </location>
</feature>
<evidence type="ECO:0000256" key="1">
    <source>
        <dbReference type="ARBA" id="ARBA00004571"/>
    </source>
</evidence>
<feature type="signal peptide" evidence="8">
    <location>
        <begin position="1"/>
        <end position="29"/>
    </location>
</feature>
<keyword evidence="4 7" id="KW-0812">Transmembrane</keyword>
<sequence length="1101" mass="122184">MQQKKERSKRLLYLLALFFALTIAKNSAAQTVSIQFENVTLDKALQDISTQSGYNIFYKKEWMKNARKVTAKFTNSVVKDALKTVLEGQPFHFEIVGKQIIIIPAKSDNTEKSAKLANPSLTVIGKITNDNDEPLPAATVINKRTEEGTQSNAAGLYTIRNVLPDDILTVSYLGYQTEEVTKGDRNYINFSLTPAAKELDKVVIQGYGATSQRYTTGSISTVNAEEIGRQPVMNPLQTLQGRVTGLNVQATSGYASSPVKVELRGRKTINERMTSDPLYIIDGVPLTVLESGSSNYETGSRGVAQNGFILDGTNGQSPLFSLNPSDIESITVLKDADATAIYGSRGANGVILINTKRGRPGKSKFDITIYNGISYISRFYNMLNTEQYVAMRREALLNDNLPLDDGNAYDLTKWDTTRYTNWQKIMFGSIGRQTSIQTALSGGDERTTFRISIGYKRETNVMTISGSDQRGSLNFNFSHKSKNQKLKISLVNFYSYAQSDLTAVPGNTLLAPTAPSIFNEDGKFNFSEYRISGTFPFESLLQPYVSKTQFLNNRLGIAYEIIPGLNINIDGGLSTTRNTQKRIAPIISKDPLYNPTGTAVFGSNDGKNWIIEPKVDFKKIIGKGHLDIILGSSLQNIIQDGSMISASGYANDNLVHSAGNAPTVITTDNNLVYKYAAIFARINWKWKEKYVLNLSARRDGSSRFGTGNQYGNFGAVGGAWIISEESWYRGLASIVSFAKLRASYGITGSDAIGDYQYLTRWGALAIMPYNNVQSFIPQQHANPDYKWQQDRKMEMGIQLGFLQEKLNVDFSLYENRCGNQLLNYNLPDATGFSSVVANLPALVQNKGMEILVAGKFLNKKEFKASASINISINRNKLLKYPGIENTPYAYFFSVGKPLNVKKLLHYTGVDAKSGEYTFEDKNKNGQVDYRAELNDNLDDLYFYDFTPKYFGGFGLDISFKRISLTTFFSYYKQMGKSIYFTTQYPGAINGNVPIEVMNRWQKPGDIARFPKFTTMPVNVTQFAASTGIMTDASFIRMQNATLSFDLPTAWAKRIGTASGKIFLQGQNLILITDYNGLDPESQAFGSPPTPKVIVGGIQINF</sequence>
<keyword evidence="2 7" id="KW-0813">Transport</keyword>
<dbReference type="InterPro" id="IPR023996">
    <property type="entry name" value="TonB-dep_OMP_SusC/RagA"/>
</dbReference>
<evidence type="ECO:0000256" key="5">
    <source>
        <dbReference type="ARBA" id="ARBA00023136"/>
    </source>
</evidence>
<accession>A0A3N4Q0N7</accession>
<keyword evidence="8" id="KW-0732">Signal</keyword>
<dbReference type="InterPro" id="IPR036942">
    <property type="entry name" value="Beta-barrel_TonB_sf"/>
</dbReference>
<proteinExistence type="inferred from homology"/>
<keyword evidence="6 7" id="KW-0998">Cell outer membrane</keyword>
<keyword evidence="3 7" id="KW-1134">Transmembrane beta strand</keyword>
<evidence type="ECO:0000256" key="3">
    <source>
        <dbReference type="ARBA" id="ARBA00022452"/>
    </source>
</evidence>
<dbReference type="PROSITE" id="PS52016">
    <property type="entry name" value="TONB_DEPENDENT_REC_3"/>
    <property type="match status" value="1"/>
</dbReference>
<evidence type="ECO:0000313" key="11">
    <source>
        <dbReference type="Proteomes" id="UP000278351"/>
    </source>
</evidence>
<dbReference type="InterPro" id="IPR037066">
    <property type="entry name" value="Plug_dom_sf"/>
</dbReference>
<dbReference type="NCBIfam" id="TIGR04057">
    <property type="entry name" value="SusC_RagA_signa"/>
    <property type="match status" value="1"/>
</dbReference>
<organism evidence="10 11">
    <name type="scientific">Chitinophaga lutea</name>
    <dbReference type="NCBI Taxonomy" id="2488634"/>
    <lineage>
        <taxon>Bacteria</taxon>
        <taxon>Pseudomonadati</taxon>
        <taxon>Bacteroidota</taxon>
        <taxon>Chitinophagia</taxon>
        <taxon>Chitinophagales</taxon>
        <taxon>Chitinophagaceae</taxon>
        <taxon>Chitinophaga</taxon>
    </lineage>
</organism>
<feature type="domain" description="TonB-dependent receptor plug" evidence="9">
    <location>
        <begin position="212"/>
        <end position="350"/>
    </location>
</feature>
<dbReference type="Pfam" id="PF13715">
    <property type="entry name" value="CarbopepD_reg_2"/>
    <property type="match status" value="1"/>
</dbReference>
<dbReference type="EMBL" id="RPDH01000001">
    <property type="protein sequence ID" value="RPE13165.1"/>
    <property type="molecule type" value="Genomic_DNA"/>
</dbReference>
<evidence type="ECO:0000259" key="9">
    <source>
        <dbReference type="Pfam" id="PF07715"/>
    </source>
</evidence>
<gene>
    <name evidence="10" type="ORF">EGT74_06440</name>
</gene>
<keyword evidence="5 7" id="KW-0472">Membrane</keyword>
<dbReference type="InterPro" id="IPR008969">
    <property type="entry name" value="CarboxyPept-like_regulatory"/>
</dbReference>
<evidence type="ECO:0000313" key="10">
    <source>
        <dbReference type="EMBL" id="RPE13165.1"/>
    </source>
</evidence>
<dbReference type="Gene3D" id="2.60.40.1120">
    <property type="entry name" value="Carboxypeptidase-like, regulatory domain"/>
    <property type="match status" value="1"/>
</dbReference>
<dbReference type="SUPFAM" id="SSF49464">
    <property type="entry name" value="Carboxypeptidase regulatory domain-like"/>
    <property type="match status" value="1"/>
</dbReference>